<evidence type="ECO:0000256" key="1">
    <source>
        <dbReference type="SAM" id="MobiDB-lite"/>
    </source>
</evidence>
<dbReference type="Proteomes" id="UP000073492">
    <property type="component" value="Unassembled WGS sequence"/>
</dbReference>
<reference evidence="2 3" key="1">
    <citation type="submission" date="2015-07" db="EMBL/GenBank/DDBJ databases">
        <title>Comparative genomics of the Sigatoka disease complex on banana suggests a link between parallel evolutionary changes in Pseudocercospora fijiensis and Pseudocercospora eumusae and increased virulence on the banana host.</title>
        <authorList>
            <person name="Chang T.-C."/>
            <person name="Salvucci A."/>
            <person name="Crous P.W."/>
            <person name="Stergiopoulos I."/>
        </authorList>
    </citation>
    <scope>NUCLEOTIDE SEQUENCE [LARGE SCALE GENOMIC DNA]</scope>
    <source>
        <strain evidence="2 3">CBS 116634</strain>
    </source>
</reference>
<evidence type="ECO:0000313" key="3">
    <source>
        <dbReference type="Proteomes" id="UP000073492"/>
    </source>
</evidence>
<sequence length="121" mass="13314">MCTLMFPTAIHNQEYFACRGRFRSSMPRRDRDQDAASDISMSSRATSHEDINTETTNEAHSLTNDATDNHTIHDRGSDSAHQEGLMPVSQNKEAGSGILSTGQGQKFSPNLGLSTVHHRAK</sequence>
<name>A0A139I6L2_9PEZI</name>
<feature type="compositionally biased region" description="Polar residues" evidence="1">
    <location>
        <begin position="53"/>
        <end position="66"/>
    </location>
</feature>
<organism evidence="2 3">
    <name type="scientific">Pseudocercospora musae</name>
    <dbReference type="NCBI Taxonomy" id="113226"/>
    <lineage>
        <taxon>Eukaryota</taxon>
        <taxon>Fungi</taxon>
        <taxon>Dikarya</taxon>
        <taxon>Ascomycota</taxon>
        <taxon>Pezizomycotina</taxon>
        <taxon>Dothideomycetes</taxon>
        <taxon>Dothideomycetidae</taxon>
        <taxon>Mycosphaerellales</taxon>
        <taxon>Mycosphaerellaceae</taxon>
        <taxon>Pseudocercospora</taxon>
    </lineage>
</organism>
<evidence type="ECO:0000313" key="2">
    <source>
        <dbReference type="EMBL" id="KXT10338.1"/>
    </source>
</evidence>
<feature type="compositionally biased region" description="Basic and acidic residues" evidence="1">
    <location>
        <begin position="67"/>
        <end position="81"/>
    </location>
</feature>
<accession>A0A139I6L2</accession>
<dbReference type="OrthoDB" id="339325at2759"/>
<keyword evidence="3" id="KW-1185">Reference proteome</keyword>
<feature type="compositionally biased region" description="Polar residues" evidence="1">
    <location>
        <begin position="88"/>
        <end position="113"/>
    </location>
</feature>
<dbReference type="AlphaFoldDB" id="A0A139I6L2"/>
<proteinExistence type="predicted"/>
<feature type="region of interest" description="Disordered" evidence="1">
    <location>
        <begin position="22"/>
        <end position="121"/>
    </location>
</feature>
<comment type="caution">
    <text evidence="2">The sequence shown here is derived from an EMBL/GenBank/DDBJ whole genome shotgun (WGS) entry which is preliminary data.</text>
</comment>
<dbReference type="EMBL" id="LFZO01000266">
    <property type="protein sequence ID" value="KXT10338.1"/>
    <property type="molecule type" value="Genomic_DNA"/>
</dbReference>
<protein>
    <submittedName>
        <fullName evidence="2">Uncharacterized protein</fullName>
    </submittedName>
</protein>
<gene>
    <name evidence="2" type="ORF">AC579_4953</name>
</gene>